<dbReference type="Proteomes" id="UP000642673">
    <property type="component" value="Unassembled WGS sequence"/>
</dbReference>
<keyword evidence="1" id="KW-0812">Transmembrane</keyword>
<sequence length="245" mass="25364">MTIPTEQIPGPMGVAAAGRRPRFSLRATALWFAAVALLLCGAAFAVRILAGAAAAHPVAAALAVAACAPAAWSCARAGRRVRLRRTARRAARALECATAEIAAAEPEPVPVAPAAAAEWVDYDALDADAFEGAVAELCERDGCRDVRVVGGAGDLGADIVATAPDGRRVVIQCKRYCATNKVGSQDLQRFGGTCYAVHEAEVAAVVTTSDFTTPAAEYAEQCGILCFDRQALHAWSASTGPAPWS</sequence>
<dbReference type="InterPro" id="IPR052906">
    <property type="entry name" value="Type_IV_Methyl-Rstrct_Enzyme"/>
</dbReference>
<keyword evidence="1" id="KW-0472">Membrane</keyword>
<feature type="domain" description="Restriction endonuclease type IV Mrr" evidence="2">
    <location>
        <begin position="123"/>
        <end position="235"/>
    </location>
</feature>
<keyword evidence="4" id="KW-1185">Reference proteome</keyword>
<keyword evidence="3" id="KW-0540">Nuclease</keyword>
<evidence type="ECO:0000313" key="3">
    <source>
        <dbReference type="EMBL" id="GHB60947.1"/>
    </source>
</evidence>
<evidence type="ECO:0000313" key="4">
    <source>
        <dbReference type="Proteomes" id="UP000642673"/>
    </source>
</evidence>
<dbReference type="PANTHER" id="PTHR30015:SF6">
    <property type="entry name" value="SLL1429 PROTEIN"/>
    <property type="match status" value="1"/>
</dbReference>
<dbReference type="RefSeq" id="WP_190184977.1">
    <property type="nucleotide sequence ID" value="NZ_BMVP01000005.1"/>
</dbReference>
<feature type="transmembrane region" description="Helical" evidence="1">
    <location>
        <begin position="29"/>
        <end position="50"/>
    </location>
</feature>
<accession>A0ABQ3ETM1</accession>
<dbReference type="InterPro" id="IPR011335">
    <property type="entry name" value="Restrct_endonuc-II-like"/>
</dbReference>
<feature type="transmembrane region" description="Helical" evidence="1">
    <location>
        <begin position="56"/>
        <end position="75"/>
    </location>
</feature>
<comment type="caution">
    <text evidence="3">The sequence shown here is derived from an EMBL/GenBank/DDBJ whole genome shotgun (WGS) entry which is preliminary data.</text>
</comment>
<dbReference type="EMBL" id="BMVP01000005">
    <property type="protein sequence ID" value="GHB60947.1"/>
    <property type="molecule type" value="Genomic_DNA"/>
</dbReference>
<reference evidence="4" key="1">
    <citation type="journal article" date="2019" name="Int. J. Syst. Evol. Microbiol.">
        <title>The Global Catalogue of Microorganisms (GCM) 10K type strain sequencing project: providing services to taxonomists for standard genome sequencing and annotation.</title>
        <authorList>
            <consortium name="The Broad Institute Genomics Platform"/>
            <consortium name="The Broad Institute Genome Sequencing Center for Infectious Disease"/>
            <person name="Wu L."/>
            <person name="Ma J."/>
        </authorList>
    </citation>
    <scope>NUCLEOTIDE SEQUENCE [LARGE SCALE GENOMIC DNA]</scope>
    <source>
        <strain evidence="4">JCM 4738</strain>
    </source>
</reference>
<keyword evidence="3" id="KW-0255">Endonuclease</keyword>
<dbReference type="SUPFAM" id="SSF52980">
    <property type="entry name" value="Restriction endonuclease-like"/>
    <property type="match status" value="1"/>
</dbReference>
<dbReference type="Gene3D" id="3.40.1350.10">
    <property type="match status" value="1"/>
</dbReference>
<dbReference type="InterPro" id="IPR011856">
    <property type="entry name" value="tRNA_endonuc-like_dom_sf"/>
</dbReference>
<keyword evidence="1" id="KW-1133">Transmembrane helix</keyword>
<gene>
    <name evidence="3" type="ORF">GCM10010347_33780</name>
</gene>
<proteinExistence type="predicted"/>
<dbReference type="PANTHER" id="PTHR30015">
    <property type="entry name" value="MRR RESTRICTION SYSTEM PROTEIN"/>
    <property type="match status" value="1"/>
</dbReference>
<dbReference type="GO" id="GO:0004519">
    <property type="term" value="F:endonuclease activity"/>
    <property type="evidence" value="ECO:0007669"/>
    <property type="project" value="UniProtKB-KW"/>
</dbReference>
<organism evidence="3 4">
    <name type="scientific">Streptomyces cirratus</name>
    <dbReference type="NCBI Taxonomy" id="68187"/>
    <lineage>
        <taxon>Bacteria</taxon>
        <taxon>Bacillati</taxon>
        <taxon>Actinomycetota</taxon>
        <taxon>Actinomycetes</taxon>
        <taxon>Kitasatosporales</taxon>
        <taxon>Streptomycetaceae</taxon>
        <taxon>Streptomyces</taxon>
    </lineage>
</organism>
<evidence type="ECO:0000259" key="2">
    <source>
        <dbReference type="Pfam" id="PF04471"/>
    </source>
</evidence>
<evidence type="ECO:0000256" key="1">
    <source>
        <dbReference type="SAM" id="Phobius"/>
    </source>
</evidence>
<dbReference type="InterPro" id="IPR007560">
    <property type="entry name" value="Restrct_endonuc_IV_Mrr"/>
</dbReference>
<protein>
    <submittedName>
        <fullName evidence="3">Restriction endonuclease</fullName>
    </submittedName>
</protein>
<name>A0ABQ3ETM1_9ACTN</name>
<keyword evidence="3" id="KW-0378">Hydrolase</keyword>
<dbReference type="Pfam" id="PF04471">
    <property type="entry name" value="Mrr_cat"/>
    <property type="match status" value="1"/>
</dbReference>